<organism evidence="2">
    <name type="scientific">uncultured Chthoniobacterales bacterium</name>
    <dbReference type="NCBI Taxonomy" id="1836801"/>
    <lineage>
        <taxon>Bacteria</taxon>
        <taxon>Pseudomonadati</taxon>
        <taxon>Verrucomicrobiota</taxon>
        <taxon>Spartobacteria</taxon>
        <taxon>Chthoniobacterales</taxon>
        <taxon>environmental samples</taxon>
    </lineage>
</organism>
<dbReference type="GO" id="GO:0008757">
    <property type="term" value="F:S-adenosylmethionine-dependent methyltransferase activity"/>
    <property type="evidence" value="ECO:0007669"/>
    <property type="project" value="InterPro"/>
</dbReference>
<dbReference type="PANTHER" id="PTHR43464:SF94">
    <property type="entry name" value="MALONYL-[ACYL-CARRIER PROTEIN] O-METHYLTRANSFERASE"/>
    <property type="match status" value="1"/>
</dbReference>
<dbReference type="Gene3D" id="3.40.50.150">
    <property type="entry name" value="Vaccinia Virus protein VP39"/>
    <property type="match status" value="1"/>
</dbReference>
<dbReference type="SUPFAM" id="SSF53335">
    <property type="entry name" value="S-adenosyl-L-methionine-dependent methyltransferases"/>
    <property type="match status" value="1"/>
</dbReference>
<accession>A0A6J4HML3</accession>
<evidence type="ECO:0000259" key="1">
    <source>
        <dbReference type="Pfam" id="PF08241"/>
    </source>
</evidence>
<dbReference type="CDD" id="cd02440">
    <property type="entry name" value="AdoMet_MTases"/>
    <property type="match status" value="1"/>
</dbReference>
<proteinExistence type="predicted"/>
<sequence length="245" mass="26839">MSVAEIDTMRSVEDDLWWYRGLRRHVVQSIAAPHPAFKLLDAGCGTGGMLAHVRAAFPQATLTAMDFGERALELTGQRGLDAQLVQGSTDALPFGDAEFDVVLSLDVIVLHGIDDAKAIREMHRVLRPGGQLIMNVAAFDFLRGSHDAATNMARRYTRPKLAHLMAKAGLRVERMTYWNMSLTPAVAAVRWASRAKAQQPDVRSDLKPMWPPLNAALAAIAHTELAVSRSISLPFGTSLFTVARK</sequence>
<evidence type="ECO:0000313" key="2">
    <source>
        <dbReference type="EMBL" id="CAA9227767.1"/>
    </source>
</evidence>
<dbReference type="PANTHER" id="PTHR43464">
    <property type="entry name" value="METHYLTRANSFERASE"/>
    <property type="match status" value="1"/>
</dbReference>
<protein>
    <recommendedName>
        <fullName evidence="1">Methyltransferase type 11 domain-containing protein</fullName>
    </recommendedName>
</protein>
<dbReference type="InterPro" id="IPR013216">
    <property type="entry name" value="Methyltransf_11"/>
</dbReference>
<dbReference type="InterPro" id="IPR029063">
    <property type="entry name" value="SAM-dependent_MTases_sf"/>
</dbReference>
<name>A0A6J4HML3_9BACT</name>
<dbReference type="EMBL" id="CADCTA010000048">
    <property type="protein sequence ID" value="CAA9227767.1"/>
    <property type="molecule type" value="Genomic_DNA"/>
</dbReference>
<reference evidence="2" key="1">
    <citation type="submission" date="2020-02" db="EMBL/GenBank/DDBJ databases">
        <authorList>
            <person name="Meier V. D."/>
        </authorList>
    </citation>
    <scope>NUCLEOTIDE SEQUENCE</scope>
    <source>
        <strain evidence="2">AVDCRST_MAG42</strain>
    </source>
</reference>
<feature type="domain" description="Methyltransferase type 11" evidence="1">
    <location>
        <begin position="40"/>
        <end position="134"/>
    </location>
</feature>
<gene>
    <name evidence="2" type="ORF">AVDCRST_MAG42-943</name>
</gene>
<dbReference type="AlphaFoldDB" id="A0A6J4HML3"/>
<dbReference type="Pfam" id="PF08241">
    <property type="entry name" value="Methyltransf_11"/>
    <property type="match status" value="1"/>
</dbReference>